<dbReference type="CDD" id="cd01949">
    <property type="entry name" value="GGDEF"/>
    <property type="match status" value="1"/>
</dbReference>
<keyword evidence="1" id="KW-0175">Coiled coil</keyword>
<organism evidence="5 6">
    <name type="scientific">Thermostichus vulcanus str. 'Rupite'</name>
    <dbReference type="NCBI Taxonomy" id="2813851"/>
    <lineage>
        <taxon>Bacteria</taxon>
        <taxon>Bacillati</taxon>
        <taxon>Cyanobacteriota</taxon>
        <taxon>Cyanophyceae</taxon>
        <taxon>Thermostichales</taxon>
        <taxon>Thermostichaceae</taxon>
        <taxon>Thermostichus</taxon>
    </lineage>
</organism>
<dbReference type="SUPFAM" id="SSF55785">
    <property type="entry name" value="PYP-like sensor domain (PAS domain)"/>
    <property type="match status" value="2"/>
</dbReference>
<dbReference type="Pfam" id="PF00989">
    <property type="entry name" value="PAS"/>
    <property type="match status" value="1"/>
</dbReference>
<dbReference type="InterPro" id="IPR035965">
    <property type="entry name" value="PAS-like_dom_sf"/>
</dbReference>
<keyword evidence="6" id="KW-1185">Reference proteome</keyword>
<dbReference type="InterPro" id="IPR052155">
    <property type="entry name" value="Biofilm_reg_signaling"/>
</dbReference>
<dbReference type="SMART" id="SM00091">
    <property type="entry name" value="PAS"/>
    <property type="match status" value="2"/>
</dbReference>
<proteinExistence type="predicted"/>
<dbReference type="InterPro" id="IPR029787">
    <property type="entry name" value="Nucleotide_cyclase"/>
</dbReference>
<evidence type="ECO:0000256" key="1">
    <source>
        <dbReference type="SAM" id="Coils"/>
    </source>
</evidence>
<feature type="coiled-coil region" evidence="1">
    <location>
        <begin position="351"/>
        <end position="378"/>
    </location>
</feature>
<dbReference type="RefSeq" id="WP_244348358.1">
    <property type="nucleotide sequence ID" value="NZ_JAFIRA010000001.1"/>
</dbReference>
<dbReference type="InterPro" id="IPR003018">
    <property type="entry name" value="GAF"/>
</dbReference>
<gene>
    <name evidence="5" type="ORF">JX360_00280</name>
</gene>
<dbReference type="InterPro" id="IPR000160">
    <property type="entry name" value="GGDEF_dom"/>
</dbReference>
<feature type="domain" description="PAC" evidence="3">
    <location>
        <begin position="443"/>
        <end position="495"/>
    </location>
</feature>
<evidence type="ECO:0000259" key="3">
    <source>
        <dbReference type="PROSITE" id="PS50113"/>
    </source>
</evidence>
<reference evidence="5" key="1">
    <citation type="submission" date="2021-02" db="EMBL/GenBank/DDBJ databases">
        <title>The CRISPR/cas machinery reduction and long-range gene transfer in the hot spring cyanobacterium Synechococcus.</title>
        <authorList>
            <person name="Dvorak P."/>
            <person name="Jahodarova E."/>
            <person name="Hasler P."/>
            <person name="Poulickova A."/>
        </authorList>
    </citation>
    <scope>NUCLEOTIDE SEQUENCE</scope>
    <source>
        <strain evidence="5">Rupite</strain>
    </source>
</reference>
<dbReference type="SMART" id="SM00065">
    <property type="entry name" value="GAF"/>
    <property type="match status" value="1"/>
</dbReference>
<dbReference type="SMART" id="SM00267">
    <property type="entry name" value="GGDEF"/>
    <property type="match status" value="1"/>
</dbReference>
<dbReference type="SUPFAM" id="SSF55073">
    <property type="entry name" value="Nucleotide cyclase"/>
    <property type="match status" value="1"/>
</dbReference>
<dbReference type="Proteomes" id="UP000830835">
    <property type="component" value="Unassembled WGS sequence"/>
</dbReference>
<dbReference type="InterPro" id="IPR029016">
    <property type="entry name" value="GAF-like_dom_sf"/>
</dbReference>
<dbReference type="Pfam" id="PF00990">
    <property type="entry name" value="GGDEF"/>
    <property type="match status" value="1"/>
</dbReference>
<dbReference type="PROSITE" id="PS50113">
    <property type="entry name" value="PAC"/>
    <property type="match status" value="2"/>
</dbReference>
<dbReference type="Pfam" id="PF08448">
    <property type="entry name" value="PAS_4"/>
    <property type="match status" value="1"/>
</dbReference>
<accession>A0ABT0C6J0</accession>
<evidence type="ECO:0000313" key="6">
    <source>
        <dbReference type="Proteomes" id="UP000830835"/>
    </source>
</evidence>
<evidence type="ECO:0000259" key="2">
    <source>
        <dbReference type="PROSITE" id="PS50112"/>
    </source>
</evidence>
<feature type="domain" description="GGDEF" evidence="4">
    <location>
        <begin position="525"/>
        <end position="658"/>
    </location>
</feature>
<dbReference type="SUPFAM" id="SSF55781">
    <property type="entry name" value="GAF domain-like"/>
    <property type="match status" value="1"/>
</dbReference>
<feature type="domain" description="PAS" evidence="2">
    <location>
        <begin position="368"/>
        <end position="438"/>
    </location>
</feature>
<dbReference type="PANTHER" id="PTHR44757:SF2">
    <property type="entry name" value="BIOFILM ARCHITECTURE MAINTENANCE PROTEIN MBAA"/>
    <property type="match status" value="1"/>
</dbReference>
<dbReference type="NCBIfam" id="TIGR00229">
    <property type="entry name" value="sensory_box"/>
    <property type="match status" value="1"/>
</dbReference>
<evidence type="ECO:0000313" key="5">
    <source>
        <dbReference type="EMBL" id="MCJ2541354.1"/>
    </source>
</evidence>
<dbReference type="InterPro" id="IPR013767">
    <property type="entry name" value="PAS_fold"/>
</dbReference>
<dbReference type="PANTHER" id="PTHR44757">
    <property type="entry name" value="DIGUANYLATE CYCLASE DGCP"/>
    <property type="match status" value="1"/>
</dbReference>
<dbReference type="EMBL" id="JAFIRA010000001">
    <property type="protein sequence ID" value="MCJ2541354.1"/>
    <property type="molecule type" value="Genomic_DNA"/>
</dbReference>
<dbReference type="NCBIfam" id="TIGR00254">
    <property type="entry name" value="GGDEF"/>
    <property type="match status" value="1"/>
</dbReference>
<dbReference type="PROSITE" id="PS50887">
    <property type="entry name" value="GGDEF"/>
    <property type="match status" value="1"/>
</dbReference>
<comment type="caution">
    <text evidence="5">The sequence shown here is derived from an EMBL/GenBank/DDBJ whole genome shotgun (WGS) entry which is preliminary data.</text>
</comment>
<dbReference type="CDD" id="cd00130">
    <property type="entry name" value="PAS"/>
    <property type="match status" value="1"/>
</dbReference>
<feature type="domain" description="PAC" evidence="3">
    <location>
        <begin position="125"/>
        <end position="182"/>
    </location>
</feature>
<dbReference type="InterPro" id="IPR000700">
    <property type="entry name" value="PAS-assoc_C"/>
</dbReference>
<dbReference type="Gene3D" id="3.30.70.270">
    <property type="match status" value="1"/>
</dbReference>
<dbReference type="InterPro" id="IPR001610">
    <property type="entry name" value="PAC"/>
</dbReference>
<dbReference type="Gene3D" id="3.30.450.20">
    <property type="entry name" value="PAS domain"/>
    <property type="match status" value="2"/>
</dbReference>
<dbReference type="SMART" id="SM00086">
    <property type="entry name" value="PAC"/>
    <property type="match status" value="1"/>
</dbReference>
<dbReference type="Pfam" id="PF01590">
    <property type="entry name" value="GAF"/>
    <property type="match status" value="1"/>
</dbReference>
<dbReference type="InterPro" id="IPR043128">
    <property type="entry name" value="Rev_trsase/Diguanyl_cyclase"/>
</dbReference>
<dbReference type="InterPro" id="IPR013656">
    <property type="entry name" value="PAS_4"/>
</dbReference>
<evidence type="ECO:0000259" key="4">
    <source>
        <dbReference type="PROSITE" id="PS50887"/>
    </source>
</evidence>
<name>A0ABT0C6J0_THEVL</name>
<dbReference type="Gene3D" id="3.30.450.40">
    <property type="match status" value="1"/>
</dbReference>
<protein>
    <submittedName>
        <fullName evidence="5">Diguanylate cyclase</fullName>
    </submittedName>
</protein>
<dbReference type="PROSITE" id="PS50112">
    <property type="entry name" value="PAS"/>
    <property type="match status" value="1"/>
</dbReference>
<sequence>MGETSNTWPGEDPSVYDTLAPSELWNPQVLYRGRPMQERGRAMLRTLFESVSDGLFILEHLPEGESQGTSQPRYRFLVCNPAFRRMFFLLSGPVEGEDLLSCLTASTAAQIQLHTQHCIKHRRRVSFELSLVDPASTPDQEQTHILIVTLSPVLEGEKPIRQIVGSCQDITERKQVEWALQRSQERLLEQNRALMALTRHKALNQGDLQAALREICTTAAHTLRVERVGVWLYTPERSSIRCVNQFEINQNNPEGSHTQGAEIWAKDYPRYFHALEQERTIAADQVAEDPRTVEFRNSYLTGIGVVSMLDAPIRLEGQMVGILCHGHVGFPRHWTLEEQNFAGSLADLVSLALEISERRQMEEALRQAEERYRNFFENAVEGIFFTDAAGRYLSANPALAQICGYDSPEALMQEVKNVGTQLYVDPSQREEFVRLLHEQGSVRGFEYQIRRRDGSIIWVRENARLVKDGEGNILGYEGISEDITAQKQNLAHIEFRAHHDALTGLVNRERFSDQLQQVLKQYRHEMLALLFVDLDRFKDINDTFGHSVGDDLLRGVAQRLTECVRSGDTVARWGGDEFTLLLPQIGNPIVAMRLAQRILDTFQKPICCQGHAIAVTCSIGIALYPQDGVEACTLLHHADLALYRVKENSRNGFQLYSPINEIPTTVRSTIL</sequence>
<dbReference type="InterPro" id="IPR000014">
    <property type="entry name" value="PAS"/>
</dbReference>